<reference evidence="1" key="1">
    <citation type="submission" date="2023-10" db="EMBL/GenBank/DDBJ databases">
        <authorList>
            <person name="Rodriguez Cubillos JULIANA M."/>
            <person name="De Vega J."/>
        </authorList>
    </citation>
    <scope>NUCLEOTIDE SEQUENCE</scope>
</reference>
<accession>A0ACB0KZM6</accession>
<protein>
    <submittedName>
        <fullName evidence="1">Uncharacterized protein</fullName>
    </submittedName>
</protein>
<dbReference type="Proteomes" id="UP001177021">
    <property type="component" value="Unassembled WGS sequence"/>
</dbReference>
<sequence length="251" mass="27423">MMRLCPHHGLEQWLIIHTFYNGLLYNTRLTIDAAAGGALMDKPYQEATQLIENMAQNHYQWGSERAAIEKSQTKGGMYEVSGIDQVNAKVEALSQKLESLTLPATVAAVQPNCELCGVPGHIPSECQLLAGLDQVNYAQGNPYSNSYNPGWKNHPNLSYKNNNALFPLVKHLQVAQQQAALSAPAGTFPSQPEPNPKGHANAIRAIVTRSGKELKGPADPRIKNPVNTKKTSEEDRNSESPMKTVGESENP</sequence>
<dbReference type="EMBL" id="CASHSV030000409">
    <property type="protein sequence ID" value="CAJ2662196.1"/>
    <property type="molecule type" value="Genomic_DNA"/>
</dbReference>
<comment type="caution">
    <text evidence="1">The sequence shown here is derived from an EMBL/GenBank/DDBJ whole genome shotgun (WGS) entry which is preliminary data.</text>
</comment>
<name>A0ACB0KZM6_TRIPR</name>
<proteinExistence type="predicted"/>
<evidence type="ECO:0000313" key="2">
    <source>
        <dbReference type="Proteomes" id="UP001177021"/>
    </source>
</evidence>
<organism evidence="1 2">
    <name type="scientific">Trifolium pratense</name>
    <name type="common">Red clover</name>
    <dbReference type="NCBI Taxonomy" id="57577"/>
    <lineage>
        <taxon>Eukaryota</taxon>
        <taxon>Viridiplantae</taxon>
        <taxon>Streptophyta</taxon>
        <taxon>Embryophyta</taxon>
        <taxon>Tracheophyta</taxon>
        <taxon>Spermatophyta</taxon>
        <taxon>Magnoliopsida</taxon>
        <taxon>eudicotyledons</taxon>
        <taxon>Gunneridae</taxon>
        <taxon>Pentapetalae</taxon>
        <taxon>rosids</taxon>
        <taxon>fabids</taxon>
        <taxon>Fabales</taxon>
        <taxon>Fabaceae</taxon>
        <taxon>Papilionoideae</taxon>
        <taxon>50 kb inversion clade</taxon>
        <taxon>NPAAA clade</taxon>
        <taxon>Hologalegina</taxon>
        <taxon>IRL clade</taxon>
        <taxon>Trifolieae</taxon>
        <taxon>Trifolium</taxon>
    </lineage>
</organism>
<keyword evidence="2" id="KW-1185">Reference proteome</keyword>
<evidence type="ECO:0000313" key="1">
    <source>
        <dbReference type="EMBL" id="CAJ2662196.1"/>
    </source>
</evidence>
<gene>
    <name evidence="1" type="ORF">MILVUS5_LOCUS27807</name>
</gene>